<name>A0AAU9ZRN5_PHORO</name>
<dbReference type="AlphaFoldDB" id="A0AAU9ZRN5"/>
<feature type="compositionally biased region" description="Polar residues" evidence="1">
    <location>
        <begin position="26"/>
        <end position="41"/>
    </location>
</feature>
<proteinExistence type="predicted"/>
<evidence type="ECO:0000313" key="2">
    <source>
        <dbReference type="EMBL" id="CAH6830133.1"/>
    </source>
</evidence>
<dbReference type="Proteomes" id="UP001152836">
    <property type="component" value="Unassembled WGS sequence"/>
</dbReference>
<gene>
    <name evidence="2" type="primary">Gm11487</name>
    <name evidence="2" type="ORF">PHOROB_LOCUS11303</name>
</gene>
<dbReference type="PANTHER" id="PTHR31512:SF2">
    <property type="entry name" value="MYB_SANT DNA BINDING DOMAIN CONTAINING 5"/>
    <property type="match status" value="1"/>
</dbReference>
<evidence type="ECO:0000256" key="1">
    <source>
        <dbReference type="SAM" id="MobiDB-lite"/>
    </source>
</evidence>
<keyword evidence="3" id="KW-1185">Reference proteome</keyword>
<dbReference type="EMBL" id="CALSGD010001495">
    <property type="protein sequence ID" value="CAH6830133.1"/>
    <property type="molecule type" value="Genomic_DNA"/>
</dbReference>
<comment type="caution">
    <text evidence="2">The sequence shown here is derived from an EMBL/GenBank/DDBJ whole genome shotgun (WGS) entry which is preliminary data.</text>
</comment>
<sequence>MQKIWGRKEPQLTSLRNSRGEARMEQSVQQQGPTLSGPSRSRWTDPDIRIFLQEWEVVEAEIGHPGRKIHKKTRALCQRLFHRGLKKSWQSCFDLLVSLQYLHRKLCSERPRTEPLFSPYAEALYRILGHRPQGSYFPVPCWLPSYQSGGPLAPPCSGKLSLCVSASWSWPSRSRWTDPDIRIFLQEWEVVEVEIGHPGRKIHKKTRALCQRLFHRGLKKSWQSCFDLLVSLQYLHRKLCSERPRTEPLFSPYPGPQAPGKPLPRLAWDYGTSLPWGEPQGYPSLMMFREDSLVPIWVPWNPRYPLAIAHLFLAFFPGRHNPSSAVVSF</sequence>
<dbReference type="PANTHER" id="PTHR31512">
    <property type="entry name" value="GENE 12569-RELATED"/>
    <property type="match status" value="1"/>
</dbReference>
<feature type="region of interest" description="Disordered" evidence="1">
    <location>
        <begin position="15"/>
        <end position="42"/>
    </location>
</feature>
<evidence type="ECO:0000313" key="3">
    <source>
        <dbReference type="Proteomes" id="UP001152836"/>
    </source>
</evidence>
<protein>
    <submittedName>
        <fullName evidence="2">Gm11487 protein</fullName>
    </submittedName>
</protein>
<accession>A0AAU9ZRN5</accession>
<reference evidence="2" key="1">
    <citation type="submission" date="2022-06" db="EMBL/GenBank/DDBJ databases">
        <authorList>
            <person name="Andreotti S."/>
            <person name="Wyler E."/>
        </authorList>
    </citation>
    <scope>NUCLEOTIDE SEQUENCE</scope>
</reference>
<organism evidence="2 3">
    <name type="scientific">Phodopus roborovskii</name>
    <name type="common">Roborovski's desert hamster</name>
    <name type="synonym">Cricetulus roborovskii</name>
    <dbReference type="NCBI Taxonomy" id="109678"/>
    <lineage>
        <taxon>Eukaryota</taxon>
        <taxon>Metazoa</taxon>
        <taxon>Chordata</taxon>
        <taxon>Craniata</taxon>
        <taxon>Vertebrata</taxon>
        <taxon>Euteleostomi</taxon>
        <taxon>Mammalia</taxon>
        <taxon>Eutheria</taxon>
        <taxon>Euarchontoglires</taxon>
        <taxon>Glires</taxon>
        <taxon>Rodentia</taxon>
        <taxon>Myomorpha</taxon>
        <taxon>Muroidea</taxon>
        <taxon>Cricetidae</taxon>
        <taxon>Cricetinae</taxon>
        <taxon>Phodopus</taxon>
    </lineage>
</organism>